<reference evidence="1 2" key="1">
    <citation type="journal article" date="2011" name="J. Bacteriol.">
        <title>Genome sequences of the biotechnologically important Bacillus megaterium strains QM B1551 and DSM319.</title>
        <authorList>
            <person name="Eppinger M."/>
            <person name="Bunk B."/>
            <person name="Johns M.A."/>
            <person name="Edirisinghe J.N."/>
            <person name="Kutumbaka K.K."/>
            <person name="Koenig S.S."/>
            <person name="Huot Creasy H."/>
            <person name="Rosovitz M.J."/>
            <person name="Riley D.R."/>
            <person name="Daugherty S."/>
            <person name="Martin M."/>
            <person name="Elbourne L.D."/>
            <person name="Paulsen I."/>
            <person name="Biedendieck R."/>
            <person name="Braun C."/>
            <person name="Grayburn S."/>
            <person name="Dhingra S."/>
            <person name="Lukyanchuk V."/>
            <person name="Ball B."/>
            <person name="Ul-Qamar R."/>
            <person name="Seibel J."/>
            <person name="Bremer E."/>
            <person name="Jahn D."/>
            <person name="Ravel J."/>
            <person name="Vary P.S."/>
        </authorList>
    </citation>
    <scope>NUCLEOTIDE SEQUENCE [LARGE SCALE GENOMIC DNA]</scope>
    <source>
        <strain evidence="2">DSM 319 / IMG 1521</strain>
    </source>
</reference>
<accession>D5DL70</accession>
<dbReference type="AlphaFoldDB" id="D5DL70"/>
<sequence>MGLKEEKGLKLTIKAIMVTLGLLLFLTAPLKSFADAAPGDVIITLGQDLTSSQKQQVLNDLDAPSNAQTVTVTNQEEHEYLGDFIPKATIGSRAISSSSITLGSKDSGLSVSTQNINGITDDMYINALMTAGVKDAKIQITAPFEVSGTAALTGIMKAYEVQTDQKIPEEVKKAANEEMVQTSELGEKIGKEKAAQFMATIKEEIAKENPQTKDDLRTLIQRVADDLGIKLTDSELNTLVDFFNRLKDMNIDWNQVKDQLSATKEKVTTFLQSEEGQSFLDKLKQFFVDIINAIKSLFS</sequence>
<protein>
    <recommendedName>
        <fullName evidence="3">DUF1002 domain-containing protein</fullName>
    </recommendedName>
</protein>
<evidence type="ECO:0000313" key="1">
    <source>
        <dbReference type="EMBL" id="ADF41198.1"/>
    </source>
</evidence>
<dbReference type="InterPro" id="IPR009343">
    <property type="entry name" value="DUF1002"/>
</dbReference>
<evidence type="ECO:0008006" key="3">
    <source>
        <dbReference type="Google" id="ProtNLM"/>
    </source>
</evidence>
<proteinExistence type="predicted"/>
<evidence type="ECO:0000313" key="2">
    <source>
        <dbReference type="Proteomes" id="UP000002365"/>
    </source>
</evidence>
<dbReference type="KEGG" id="bmd:BMD_4368"/>
<dbReference type="HOGENOM" id="CLU_050671_0_1_9"/>
<organism evidence="1 2">
    <name type="scientific">Priestia megaterium (strain DSM 319 / IMG 1521)</name>
    <name type="common">Bacillus megaterium</name>
    <dbReference type="NCBI Taxonomy" id="592022"/>
    <lineage>
        <taxon>Bacteria</taxon>
        <taxon>Bacillati</taxon>
        <taxon>Bacillota</taxon>
        <taxon>Bacilli</taxon>
        <taxon>Bacillales</taxon>
        <taxon>Bacillaceae</taxon>
        <taxon>Priestia</taxon>
    </lineage>
</organism>
<dbReference type="Proteomes" id="UP000002365">
    <property type="component" value="Chromosome"/>
</dbReference>
<name>D5DL70_PRIM3</name>
<dbReference type="EMBL" id="CP001982">
    <property type="protein sequence ID" value="ADF41198.1"/>
    <property type="molecule type" value="Genomic_DNA"/>
</dbReference>
<dbReference type="Pfam" id="PF06207">
    <property type="entry name" value="DUF1002"/>
    <property type="match status" value="1"/>
</dbReference>
<gene>
    <name evidence="1" type="ordered locus">BMD_4368</name>
</gene>